<keyword evidence="7" id="KW-1185">Reference proteome</keyword>
<protein>
    <submittedName>
        <fullName evidence="6">IclR family transcriptional regulator</fullName>
    </submittedName>
</protein>
<dbReference type="CDD" id="cd00090">
    <property type="entry name" value="HTH_ARSR"/>
    <property type="match status" value="1"/>
</dbReference>
<sequence length="252" mass="26315">MTADNLSSVQRAMDVLRALGSGPLRVQSVAEALGKEKTQVSRTLKVLSEGGFVERDPDTMEYRLGWQLFALAGGASDSRLLQQASPVLRDLVRALGEAAYLTVLSGGAAVTVLAERPGRALQANEWIGRPSPLHCTASGRALLMGMPDEEAEALLAAQPGQGTELAPRTAAEALRRLRAERAAGCGVAAEESEPGLVAVAAPVRDFRGEVIAAVNISAPAFRLQAADLDRAKALVADATARLSRSMGAEPAP</sequence>
<dbReference type="Gene3D" id="1.10.10.10">
    <property type="entry name" value="Winged helix-like DNA-binding domain superfamily/Winged helix DNA-binding domain"/>
    <property type="match status" value="1"/>
</dbReference>
<dbReference type="Proteomes" id="UP001596504">
    <property type="component" value="Unassembled WGS sequence"/>
</dbReference>
<organism evidence="6 7">
    <name type="scientific">Saccharopolyspora griseoalba</name>
    <dbReference type="NCBI Taxonomy" id="1431848"/>
    <lineage>
        <taxon>Bacteria</taxon>
        <taxon>Bacillati</taxon>
        <taxon>Actinomycetota</taxon>
        <taxon>Actinomycetes</taxon>
        <taxon>Pseudonocardiales</taxon>
        <taxon>Pseudonocardiaceae</taxon>
        <taxon>Saccharopolyspora</taxon>
    </lineage>
</organism>
<keyword evidence="2" id="KW-0238">DNA-binding</keyword>
<dbReference type="Gene3D" id="3.30.450.40">
    <property type="match status" value="1"/>
</dbReference>
<keyword evidence="1" id="KW-0805">Transcription regulation</keyword>
<evidence type="ECO:0000256" key="1">
    <source>
        <dbReference type="ARBA" id="ARBA00023015"/>
    </source>
</evidence>
<dbReference type="SMART" id="SM00346">
    <property type="entry name" value="HTH_ICLR"/>
    <property type="match status" value="1"/>
</dbReference>
<evidence type="ECO:0000313" key="6">
    <source>
        <dbReference type="EMBL" id="MFC7343843.1"/>
    </source>
</evidence>
<evidence type="ECO:0000256" key="3">
    <source>
        <dbReference type="ARBA" id="ARBA00023163"/>
    </source>
</evidence>
<dbReference type="InterPro" id="IPR050707">
    <property type="entry name" value="HTH_MetabolicPath_Reg"/>
</dbReference>
<dbReference type="Pfam" id="PF09339">
    <property type="entry name" value="HTH_IclR"/>
    <property type="match status" value="1"/>
</dbReference>
<dbReference type="PANTHER" id="PTHR30136">
    <property type="entry name" value="HELIX-TURN-HELIX TRANSCRIPTIONAL REGULATOR, ICLR FAMILY"/>
    <property type="match status" value="1"/>
</dbReference>
<dbReference type="InterPro" id="IPR005471">
    <property type="entry name" value="Tscrpt_reg_IclR_N"/>
</dbReference>
<feature type="domain" description="IclR-ED" evidence="5">
    <location>
        <begin position="67"/>
        <end position="248"/>
    </location>
</feature>
<dbReference type="PROSITE" id="PS51078">
    <property type="entry name" value="ICLR_ED"/>
    <property type="match status" value="1"/>
</dbReference>
<dbReference type="InterPro" id="IPR036388">
    <property type="entry name" value="WH-like_DNA-bd_sf"/>
</dbReference>
<reference evidence="7" key="1">
    <citation type="journal article" date="2019" name="Int. J. Syst. Evol. Microbiol.">
        <title>The Global Catalogue of Microorganisms (GCM) 10K type strain sequencing project: providing services to taxonomists for standard genome sequencing and annotation.</title>
        <authorList>
            <consortium name="The Broad Institute Genomics Platform"/>
            <consortium name="The Broad Institute Genome Sequencing Center for Infectious Disease"/>
            <person name="Wu L."/>
            <person name="Ma J."/>
        </authorList>
    </citation>
    <scope>NUCLEOTIDE SEQUENCE [LARGE SCALE GENOMIC DNA]</scope>
    <source>
        <strain evidence="7">WLHS5</strain>
    </source>
</reference>
<dbReference type="PROSITE" id="PS51077">
    <property type="entry name" value="HTH_ICLR"/>
    <property type="match status" value="1"/>
</dbReference>
<gene>
    <name evidence="6" type="ORF">ACFQRI_20750</name>
</gene>
<evidence type="ECO:0000313" key="7">
    <source>
        <dbReference type="Proteomes" id="UP001596504"/>
    </source>
</evidence>
<accession>A0ABW2LR87</accession>
<dbReference type="RefSeq" id="WP_380671147.1">
    <property type="nucleotide sequence ID" value="NZ_JBHTCJ010000012.1"/>
</dbReference>
<dbReference type="SUPFAM" id="SSF55781">
    <property type="entry name" value="GAF domain-like"/>
    <property type="match status" value="1"/>
</dbReference>
<evidence type="ECO:0000259" key="4">
    <source>
        <dbReference type="PROSITE" id="PS51077"/>
    </source>
</evidence>
<dbReference type="PANTHER" id="PTHR30136:SF24">
    <property type="entry name" value="HTH-TYPE TRANSCRIPTIONAL REPRESSOR ALLR"/>
    <property type="match status" value="1"/>
</dbReference>
<keyword evidence="3" id="KW-0804">Transcription</keyword>
<name>A0ABW2LR87_9PSEU</name>
<dbReference type="InterPro" id="IPR029016">
    <property type="entry name" value="GAF-like_dom_sf"/>
</dbReference>
<proteinExistence type="predicted"/>
<dbReference type="InterPro" id="IPR036390">
    <property type="entry name" value="WH_DNA-bd_sf"/>
</dbReference>
<dbReference type="Pfam" id="PF01614">
    <property type="entry name" value="IclR_C"/>
    <property type="match status" value="1"/>
</dbReference>
<dbReference type="SUPFAM" id="SSF46785">
    <property type="entry name" value="Winged helix' DNA-binding domain"/>
    <property type="match status" value="1"/>
</dbReference>
<dbReference type="InterPro" id="IPR014757">
    <property type="entry name" value="Tscrpt_reg_IclR_C"/>
</dbReference>
<evidence type="ECO:0000259" key="5">
    <source>
        <dbReference type="PROSITE" id="PS51078"/>
    </source>
</evidence>
<evidence type="ECO:0000256" key="2">
    <source>
        <dbReference type="ARBA" id="ARBA00023125"/>
    </source>
</evidence>
<comment type="caution">
    <text evidence="6">The sequence shown here is derived from an EMBL/GenBank/DDBJ whole genome shotgun (WGS) entry which is preliminary data.</text>
</comment>
<dbReference type="EMBL" id="JBHTCJ010000012">
    <property type="protein sequence ID" value="MFC7343843.1"/>
    <property type="molecule type" value="Genomic_DNA"/>
</dbReference>
<feature type="domain" description="HTH iclR-type" evidence="4">
    <location>
        <begin position="6"/>
        <end position="66"/>
    </location>
</feature>
<dbReference type="InterPro" id="IPR011991">
    <property type="entry name" value="ArsR-like_HTH"/>
</dbReference>